<dbReference type="Gene3D" id="1.10.10.10">
    <property type="entry name" value="Winged helix-like DNA-binding domain superfamily/Winged helix DNA-binding domain"/>
    <property type="match status" value="1"/>
</dbReference>
<dbReference type="GO" id="GO:0003700">
    <property type="term" value="F:DNA-binding transcription factor activity"/>
    <property type="evidence" value="ECO:0007669"/>
    <property type="project" value="InterPro"/>
</dbReference>
<evidence type="ECO:0000256" key="2">
    <source>
        <dbReference type="ARBA" id="ARBA00023125"/>
    </source>
</evidence>
<evidence type="ECO:0000256" key="3">
    <source>
        <dbReference type="ARBA" id="ARBA00023163"/>
    </source>
</evidence>
<dbReference type="PANTHER" id="PTHR33164:SF64">
    <property type="entry name" value="TRANSCRIPTIONAL REGULATOR SLYA"/>
    <property type="match status" value="1"/>
</dbReference>
<evidence type="ECO:0000256" key="1">
    <source>
        <dbReference type="ARBA" id="ARBA00023015"/>
    </source>
</evidence>
<dbReference type="Proteomes" id="UP000502415">
    <property type="component" value="Chromosome"/>
</dbReference>
<dbReference type="PROSITE" id="PS50995">
    <property type="entry name" value="HTH_MARR_2"/>
    <property type="match status" value="1"/>
</dbReference>
<dbReference type="RefSeq" id="WP_170202248.1">
    <property type="nucleotide sequence ID" value="NZ_CP051685.1"/>
</dbReference>
<accession>A0A7Z2VWG2</accession>
<dbReference type="SUPFAM" id="SSF46785">
    <property type="entry name" value="Winged helix' DNA-binding domain"/>
    <property type="match status" value="1"/>
</dbReference>
<dbReference type="GO" id="GO:0006950">
    <property type="term" value="P:response to stress"/>
    <property type="evidence" value="ECO:0007669"/>
    <property type="project" value="TreeGrafter"/>
</dbReference>
<sequence length="170" mass="18146">MPTILPDQLLSQLTAALTHASRAYRAAADKVAADYGLSQATGLPVLVISRFGDSGVRPGILAETLSLEASSLVRVVDHLIESGLLERQEDPNDRRAKILRLTDEGQKTATLMDQALTPFRRKLFGQFDAPDVEACLRVLGGLPAAIANIAATGAADDNARQDTAAERKRA</sequence>
<gene>
    <name evidence="5" type="ORF">HH212_09425</name>
</gene>
<keyword evidence="3" id="KW-0804">Transcription</keyword>
<keyword evidence="2 5" id="KW-0238">DNA-binding</keyword>
<dbReference type="PROSITE" id="PS01117">
    <property type="entry name" value="HTH_MARR_1"/>
    <property type="match status" value="1"/>
</dbReference>
<dbReference type="EMBL" id="CP051685">
    <property type="protein sequence ID" value="QJE00215.1"/>
    <property type="molecule type" value="Genomic_DNA"/>
</dbReference>
<name>A0A7Z2VWG2_9BURK</name>
<keyword evidence="6" id="KW-1185">Reference proteome</keyword>
<dbReference type="Pfam" id="PF12802">
    <property type="entry name" value="MarR_2"/>
    <property type="match status" value="1"/>
</dbReference>
<organism evidence="5 6">
    <name type="scientific">Massilia forsythiae</name>
    <dbReference type="NCBI Taxonomy" id="2728020"/>
    <lineage>
        <taxon>Bacteria</taxon>
        <taxon>Pseudomonadati</taxon>
        <taxon>Pseudomonadota</taxon>
        <taxon>Betaproteobacteria</taxon>
        <taxon>Burkholderiales</taxon>
        <taxon>Oxalobacteraceae</taxon>
        <taxon>Telluria group</taxon>
        <taxon>Massilia</taxon>
    </lineage>
</organism>
<dbReference type="PANTHER" id="PTHR33164">
    <property type="entry name" value="TRANSCRIPTIONAL REGULATOR, MARR FAMILY"/>
    <property type="match status" value="1"/>
</dbReference>
<dbReference type="KEGG" id="mfy:HH212_09425"/>
<dbReference type="PRINTS" id="PR00598">
    <property type="entry name" value="HTHMARR"/>
</dbReference>
<dbReference type="InterPro" id="IPR023187">
    <property type="entry name" value="Tscrpt_reg_MarR-type_CS"/>
</dbReference>
<proteinExistence type="predicted"/>
<dbReference type="SMART" id="SM00347">
    <property type="entry name" value="HTH_MARR"/>
    <property type="match status" value="1"/>
</dbReference>
<reference evidence="5 6" key="1">
    <citation type="submission" date="2020-04" db="EMBL/GenBank/DDBJ databases">
        <title>Genome sequencing of novel species.</title>
        <authorList>
            <person name="Heo J."/>
            <person name="Kim S.-J."/>
            <person name="Kim J.-S."/>
            <person name="Hong S.-B."/>
            <person name="Kwon S.-W."/>
        </authorList>
    </citation>
    <scope>NUCLEOTIDE SEQUENCE [LARGE SCALE GENOMIC DNA]</scope>
    <source>
        <strain evidence="5 6">GN2-R2</strain>
    </source>
</reference>
<dbReference type="InterPro" id="IPR036388">
    <property type="entry name" value="WH-like_DNA-bd_sf"/>
</dbReference>
<dbReference type="InterPro" id="IPR000835">
    <property type="entry name" value="HTH_MarR-typ"/>
</dbReference>
<evidence type="ECO:0000313" key="5">
    <source>
        <dbReference type="EMBL" id="QJE00215.1"/>
    </source>
</evidence>
<dbReference type="GO" id="GO:0003677">
    <property type="term" value="F:DNA binding"/>
    <property type="evidence" value="ECO:0007669"/>
    <property type="project" value="UniProtKB-KW"/>
</dbReference>
<feature type="domain" description="HTH marR-type" evidence="4">
    <location>
        <begin position="10"/>
        <end position="144"/>
    </location>
</feature>
<evidence type="ECO:0000313" key="6">
    <source>
        <dbReference type="Proteomes" id="UP000502415"/>
    </source>
</evidence>
<evidence type="ECO:0000259" key="4">
    <source>
        <dbReference type="PROSITE" id="PS50995"/>
    </source>
</evidence>
<dbReference type="InterPro" id="IPR036390">
    <property type="entry name" value="WH_DNA-bd_sf"/>
</dbReference>
<protein>
    <submittedName>
        <fullName evidence="5">Winged helix DNA-binding protein</fullName>
    </submittedName>
</protein>
<dbReference type="AlphaFoldDB" id="A0A7Z2VWG2"/>
<dbReference type="InterPro" id="IPR039422">
    <property type="entry name" value="MarR/SlyA-like"/>
</dbReference>
<keyword evidence="1" id="KW-0805">Transcription regulation</keyword>